<feature type="domain" description="Mot1 central" evidence="2">
    <location>
        <begin position="11"/>
        <end position="99"/>
    </location>
</feature>
<gene>
    <name evidence="4" type="primary">LOC104962475</name>
</gene>
<dbReference type="GeneID" id="104962475"/>
<feature type="compositionally biased region" description="Low complexity" evidence="1">
    <location>
        <begin position="43"/>
        <end position="53"/>
    </location>
</feature>
<dbReference type="KEGG" id="ncc:104962475"/>
<dbReference type="OrthoDB" id="10252227at2759"/>
<reference evidence="4" key="1">
    <citation type="submission" date="2025-08" db="UniProtKB">
        <authorList>
            <consortium name="RefSeq"/>
        </authorList>
    </citation>
    <scope>IDENTIFICATION</scope>
    <source>
        <tissue evidence="4">Muscle</tissue>
    </source>
</reference>
<organism evidence="3 4">
    <name type="scientific">Notothenia coriiceps</name>
    <name type="common">black rockcod</name>
    <dbReference type="NCBI Taxonomy" id="8208"/>
    <lineage>
        <taxon>Eukaryota</taxon>
        <taxon>Metazoa</taxon>
        <taxon>Chordata</taxon>
        <taxon>Craniata</taxon>
        <taxon>Vertebrata</taxon>
        <taxon>Euteleostomi</taxon>
        <taxon>Actinopterygii</taxon>
        <taxon>Neopterygii</taxon>
        <taxon>Teleostei</taxon>
        <taxon>Neoteleostei</taxon>
        <taxon>Acanthomorphata</taxon>
        <taxon>Eupercaria</taxon>
        <taxon>Perciformes</taxon>
        <taxon>Notothenioidei</taxon>
        <taxon>Nototheniidae</taxon>
        <taxon>Notothenia</taxon>
    </lineage>
</organism>
<sequence length="115" mass="12683">MPSGSGLDCTHHMVNKTRGIITLYRHQRAAFAITSKRGPTPKAPKTPTTELPPGSTISSDNDESKKPLLIQRRGAEFSLTTVARHFGSNFTKSLPYLWENTVGPLRTAVTEKQHI</sequence>
<evidence type="ECO:0000313" key="4">
    <source>
        <dbReference type="RefSeq" id="XP_010789213.1"/>
    </source>
</evidence>
<evidence type="ECO:0000313" key="3">
    <source>
        <dbReference type="Proteomes" id="UP000504611"/>
    </source>
</evidence>
<name>A0A6I9PPN2_9TELE</name>
<dbReference type="RefSeq" id="XP_010789213.1">
    <property type="nucleotide sequence ID" value="XM_010790911.1"/>
</dbReference>
<accession>A0A6I9PPN2</accession>
<feature type="region of interest" description="Disordered" evidence="1">
    <location>
        <begin position="32"/>
        <end position="68"/>
    </location>
</feature>
<dbReference type="Pfam" id="PF12054">
    <property type="entry name" value="DUF3535"/>
    <property type="match status" value="1"/>
</dbReference>
<evidence type="ECO:0000259" key="2">
    <source>
        <dbReference type="Pfam" id="PF12054"/>
    </source>
</evidence>
<keyword evidence="3" id="KW-1185">Reference proteome</keyword>
<evidence type="ECO:0000256" key="1">
    <source>
        <dbReference type="SAM" id="MobiDB-lite"/>
    </source>
</evidence>
<proteinExistence type="predicted"/>
<feature type="non-terminal residue" evidence="4">
    <location>
        <position position="115"/>
    </location>
</feature>
<dbReference type="AlphaFoldDB" id="A0A6I9PPN2"/>
<dbReference type="InterPro" id="IPR022707">
    <property type="entry name" value="Mot1_central_dom"/>
</dbReference>
<protein>
    <submittedName>
        <fullName evidence="4">TATA-binding protein-associated factor 172-like</fullName>
    </submittedName>
</protein>
<dbReference type="Proteomes" id="UP000504611">
    <property type="component" value="Unplaced"/>
</dbReference>